<dbReference type="Pfam" id="PF00456">
    <property type="entry name" value="Transketolase_N"/>
    <property type="match status" value="1"/>
</dbReference>
<sequence>MAVAFAIFFYLGRTIWKARAPMRRMRRLGKPMPAWNPLLGNLLAAGRIAEQLPPDSHSCYLLRKMSLEYPNGAFYLDVWPMMEAVIVVTDPTMANQATSHPVVGSTKPSSLQGWFYAITGGPSQSDLNGQAWKYLHDLFSPAFSNTNINAMVPVIVDRIITFRGILRKKAEEGERILLEPLVLNLITDIIGETLFSMQLNVQRQPHSLSKAMRRQLRMKFSQYNPQNILSFLNPVARYRLWNNSRILDNGIKTQLQKRFEEYRSHKTREESKAFKPVIDIAIEDYLRQAGRRNISTLDTAFLTMMTRNMRAFFFVGYDSTASSILFCYYTLFKHPSALKRIRAEHDSVLGTDIDDVPRRIIESPQLLSSLPYTQAVIKETMRLFPVANGLRKGSADFDIVDAEGNRYPTDGFSIVISHYSNHMNPKVWPKPEEFIPERWLVETGHELYPPPRAWRPFEHGARSCPGQQQVMTEIKAVLACTIREFDIQESYDELDAGKKVDLSGVASQRAYMIDAGAAHPTAKFPCRVSLSREISTEIHPIVLFGDPLTRITPLDEAVIMASKLKLPVDLTQFKKLKLDYKNPKLSDDQKRDLQHNIDIFRDAIIAFTATGAARGVAGHTGGPYDTAPEVCILLGFLNNSPESFVDAIFDEAGHRVATQYLLAALDGKIEPDHLLKYRDADSKLPGHPELGLTPGIKFSSGRLGHMWGLVNGIAMANKDKNVILLGSDGSQQEGNDAESARIAAANNLRVKLFIDNNDVTIAGHPSEYLKGFDMARTLEGHGIKVVSAQGEDLDSLYPAICEVINHDGPAAVVSNRKMAAGVEGIEGQTAAHDVVKVDIARKYLTKRGYKPEQLAFYDEIKPGKDPHEYLGSTKDEGANRVIFGEAARQA</sequence>
<dbReference type="AlphaFoldDB" id="R8BPP5"/>
<dbReference type="InterPro" id="IPR001128">
    <property type="entry name" value="Cyt_P450"/>
</dbReference>
<feature type="domain" description="Transketolase N-terminal" evidence="2">
    <location>
        <begin position="650"/>
        <end position="852"/>
    </location>
</feature>
<dbReference type="KEGG" id="tmn:UCRPA7_3186"/>
<keyword evidence="1" id="KW-0479">Metal-binding</keyword>
<accession>R8BPP5</accession>
<evidence type="ECO:0000259" key="2">
    <source>
        <dbReference type="Pfam" id="PF00456"/>
    </source>
</evidence>
<proteinExistence type="predicted"/>
<dbReference type="InterPro" id="IPR036396">
    <property type="entry name" value="Cyt_P450_sf"/>
</dbReference>
<dbReference type="InterPro" id="IPR051157">
    <property type="entry name" value="PDH/Transketolase"/>
</dbReference>
<name>R8BPP5_PHAM7</name>
<evidence type="ECO:0000256" key="1">
    <source>
        <dbReference type="PIRSR" id="PIRSR602401-1"/>
    </source>
</evidence>
<keyword evidence="4" id="KW-1185">Reference proteome</keyword>
<dbReference type="CDD" id="cd11051">
    <property type="entry name" value="CYP59-like"/>
    <property type="match status" value="1"/>
</dbReference>
<dbReference type="eggNOG" id="KOG0523">
    <property type="taxonomic scope" value="Eukaryota"/>
</dbReference>
<dbReference type="Gene3D" id="1.10.630.10">
    <property type="entry name" value="Cytochrome P450"/>
    <property type="match status" value="1"/>
</dbReference>
<comment type="cofactor">
    <cofactor evidence="1">
        <name>heme</name>
        <dbReference type="ChEBI" id="CHEBI:30413"/>
    </cofactor>
</comment>
<dbReference type="eggNOG" id="KOG0158">
    <property type="taxonomic scope" value="Eukaryota"/>
</dbReference>
<dbReference type="GO" id="GO:0005506">
    <property type="term" value="F:iron ion binding"/>
    <property type="evidence" value="ECO:0007669"/>
    <property type="project" value="InterPro"/>
</dbReference>
<dbReference type="SUPFAM" id="SSF52518">
    <property type="entry name" value="Thiamin diphosphate-binding fold (THDP-binding)"/>
    <property type="match status" value="1"/>
</dbReference>
<dbReference type="PANTHER" id="PTHR43825">
    <property type="entry name" value="PYRUVATE DEHYDROGENASE E1 COMPONENT"/>
    <property type="match status" value="1"/>
</dbReference>
<dbReference type="Gene3D" id="3.40.50.970">
    <property type="match status" value="1"/>
</dbReference>
<dbReference type="PANTHER" id="PTHR43825:SF1">
    <property type="entry name" value="TRANSKETOLASE-LIKE PYRIMIDINE-BINDING DOMAIN-CONTAINING PROTEIN"/>
    <property type="match status" value="1"/>
</dbReference>
<reference evidence="4" key="1">
    <citation type="journal article" date="2013" name="Genome Announc.">
        <title>Draft genome sequence of the ascomycete Phaeoacremonium aleophilum strain UCR-PA7, a causal agent of the esca disease complex in grapevines.</title>
        <authorList>
            <person name="Blanco-Ulate B."/>
            <person name="Rolshausen P."/>
            <person name="Cantu D."/>
        </authorList>
    </citation>
    <scope>NUCLEOTIDE SEQUENCE [LARGE SCALE GENOMIC DNA]</scope>
    <source>
        <strain evidence="4">UCR-PA7</strain>
    </source>
</reference>
<dbReference type="Proteomes" id="UP000014074">
    <property type="component" value="Unassembled WGS sequence"/>
</dbReference>
<gene>
    <name evidence="3" type="ORF">UCRPA7_3186</name>
</gene>
<dbReference type="Pfam" id="PF00067">
    <property type="entry name" value="p450"/>
    <property type="match status" value="1"/>
</dbReference>
<dbReference type="RefSeq" id="XP_007913944.1">
    <property type="nucleotide sequence ID" value="XM_007915753.1"/>
</dbReference>
<dbReference type="InterPro" id="IPR002401">
    <property type="entry name" value="Cyt_P450_E_grp-I"/>
</dbReference>
<organism evidence="3 4">
    <name type="scientific">Phaeoacremonium minimum (strain UCR-PA7)</name>
    <name type="common">Esca disease fungus</name>
    <name type="synonym">Togninia minima</name>
    <dbReference type="NCBI Taxonomy" id="1286976"/>
    <lineage>
        <taxon>Eukaryota</taxon>
        <taxon>Fungi</taxon>
        <taxon>Dikarya</taxon>
        <taxon>Ascomycota</taxon>
        <taxon>Pezizomycotina</taxon>
        <taxon>Sordariomycetes</taxon>
        <taxon>Sordariomycetidae</taxon>
        <taxon>Togniniales</taxon>
        <taxon>Togniniaceae</taxon>
        <taxon>Phaeoacremonium</taxon>
    </lineage>
</organism>
<dbReference type="GO" id="GO:0004497">
    <property type="term" value="F:monooxygenase activity"/>
    <property type="evidence" value="ECO:0007669"/>
    <property type="project" value="InterPro"/>
</dbReference>
<dbReference type="SUPFAM" id="SSF48264">
    <property type="entry name" value="Cytochrome P450"/>
    <property type="match status" value="1"/>
</dbReference>
<dbReference type="HOGENOM" id="CLU_324436_0_0_1"/>
<dbReference type="InterPro" id="IPR005474">
    <property type="entry name" value="Transketolase_N"/>
</dbReference>
<dbReference type="PRINTS" id="PR00463">
    <property type="entry name" value="EP450I"/>
</dbReference>
<dbReference type="EMBL" id="KB933026">
    <property type="protein sequence ID" value="EOO01317.1"/>
    <property type="molecule type" value="Genomic_DNA"/>
</dbReference>
<keyword evidence="1" id="KW-0349">Heme</keyword>
<evidence type="ECO:0000313" key="4">
    <source>
        <dbReference type="Proteomes" id="UP000014074"/>
    </source>
</evidence>
<feature type="binding site" description="axial binding residue" evidence="1">
    <location>
        <position position="464"/>
    </location>
    <ligand>
        <name>heme</name>
        <dbReference type="ChEBI" id="CHEBI:30413"/>
    </ligand>
    <ligandPart>
        <name>Fe</name>
        <dbReference type="ChEBI" id="CHEBI:18248"/>
    </ligandPart>
</feature>
<protein>
    <submittedName>
        <fullName evidence="3">Putative thiamin diphosphate-binding protein</fullName>
    </submittedName>
</protein>
<dbReference type="PRINTS" id="PR00385">
    <property type="entry name" value="P450"/>
</dbReference>
<keyword evidence="1" id="KW-0408">Iron</keyword>
<dbReference type="GO" id="GO:0020037">
    <property type="term" value="F:heme binding"/>
    <property type="evidence" value="ECO:0007669"/>
    <property type="project" value="InterPro"/>
</dbReference>
<dbReference type="InterPro" id="IPR029061">
    <property type="entry name" value="THDP-binding"/>
</dbReference>
<dbReference type="OrthoDB" id="10029320at2759"/>
<dbReference type="GeneID" id="19323510"/>
<evidence type="ECO:0000313" key="3">
    <source>
        <dbReference type="EMBL" id="EOO01317.1"/>
    </source>
</evidence>
<dbReference type="GO" id="GO:0016705">
    <property type="term" value="F:oxidoreductase activity, acting on paired donors, with incorporation or reduction of molecular oxygen"/>
    <property type="evidence" value="ECO:0007669"/>
    <property type="project" value="InterPro"/>
</dbReference>